<dbReference type="Proteomes" id="UP000230251">
    <property type="component" value="Unassembled WGS sequence"/>
</dbReference>
<evidence type="ECO:0000259" key="1">
    <source>
        <dbReference type="Pfam" id="PF02481"/>
    </source>
</evidence>
<proteinExistence type="predicted"/>
<dbReference type="EMBL" id="PFSI01000004">
    <property type="protein sequence ID" value="PJC24942.1"/>
    <property type="molecule type" value="Genomic_DNA"/>
</dbReference>
<reference evidence="3" key="1">
    <citation type="submission" date="2017-09" db="EMBL/GenBank/DDBJ databases">
        <title>Depth-based differentiation of microbial function through sediment-hosted aquifers and enrichment of novel symbionts in the deep terrestrial subsurface.</title>
        <authorList>
            <person name="Probst A.J."/>
            <person name="Ladd B."/>
            <person name="Jarett J.K."/>
            <person name="Geller-Mcgrath D.E."/>
            <person name="Sieber C.M.K."/>
            <person name="Emerson J.B."/>
            <person name="Anantharaman K."/>
            <person name="Thomas B.C."/>
            <person name="Malmstrom R."/>
            <person name="Stieglmeier M."/>
            <person name="Klingl A."/>
            <person name="Woyke T."/>
            <person name="Ryan C.M."/>
            <person name="Banfield J.F."/>
        </authorList>
    </citation>
    <scope>NUCLEOTIDE SEQUENCE [LARGE SCALE GENOMIC DNA]</scope>
</reference>
<accession>A0A2M8EQE1</accession>
<feature type="domain" description="Smf/DprA SLOG" evidence="1">
    <location>
        <begin position="39"/>
        <end position="196"/>
    </location>
</feature>
<comment type="caution">
    <text evidence="2">The sequence shown here is derived from an EMBL/GenBank/DDBJ whole genome shotgun (WGS) entry which is preliminary data.</text>
</comment>
<evidence type="ECO:0000313" key="3">
    <source>
        <dbReference type="Proteomes" id="UP000230251"/>
    </source>
</evidence>
<name>A0A2M8EQE1_9BACT</name>
<sequence>MEEMKPNESKEAELVVSDLETLFARLAKLKAEKGTLWFGISGSWRKTNEQVEQGVREAVRKIIERGDGIVSGGALNVDYFATDEALKLNPKADRIKIFLPVVLDLYAAHYRKRATKNIITSEQAEALVAQLESLRAANPDALIGNPQNTIVDTKTYFERNTDVINASDALVGFQVNESEGVGDTAKKAIEQGKPVCLEKFIIE</sequence>
<dbReference type="Pfam" id="PF02481">
    <property type="entry name" value="DNA_processg_A"/>
    <property type="match status" value="1"/>
</dbReference>
<gene>
    <name evidence="2" type="ORF">CO057_00115</name>
</gene>
<organism evidence="2 3">
    <name type="scientific">Candidatus Uhrbacteria bacterium CG_4_9_14_0_2_um_filter_41_50</name>
    <dbReference type="NCBI Taxonomy" id="1975031"/>
    <lineage>
        <taxon>Bacteria</taxon>
        <taxon>Candidatus Uhriibacteriota</taxon>
    </lineage>
</organism>
<dbReference type="Gene3D" id="3.40.50.450">
    <property type="match status" value="1"/>
</dbReference>
<dbReference type="InterPro" id="IPR057666">
    <property type="entry name" value="DrpA_SLOG"/>
</dbReference>
<evidence type="ECO:0000313" key="2">
    <source>
        <dbReference type="EMBL" id="PJC24942.1"/>
    </source>
</evidence>
<protein>
    <recommendedName>
        <fullName evidence="1">Smf/DprA SLOG domain-containing protein</fullName>
    </recommendedName>
</protein>
<dbReference type="AlphaFoldDB" id="A0A2M8EQE1"/>